<reference evidence="2 3" key="1">
    <citation type="journal article" date="2014" name="Genome Announc.">
        <title>Draft genome sequences of eight enterohepatic helicobacter species isolated from both laboratory and wild rodents.</title>
        <authorList>
            <person name="Sheh A."/>
            <person name="Shen Z."/>
            <person name="Fox J.G."/>
        </authorList>
    </citation>
    <scope>NUCLEOTIDE SEQUENCE [LARGE SCALE GENOMIC DNA]</scope>
    <source>
        <strain evidence="2 3">MIT 09-6949</strain>
    </source>
</reference>
<evidence type="ECO:0000313" key="3">
    <source>
        <dbReference type="Proteomes" id="UP000029733"/>
    </source>
</evidence>
<dbReference type="PROSITE" id="PS51257">
    <property type="entry name" value="PROKAR_LIPOPROTEIN"/>
    <property type="match status" value="1"/>
</dbReference>
<dbReference type="Proteomes" id="UP000029733">
    <property type="component" value="Unassembled WGS sequence"/>
</dbReference>
<dbReference type="InterPro" id="IPR024267">
    <property type="entry name" value="DUF4878"/>
</dbReference>
<feature type="domain" description="DUF4878" evidence="1">
    <location>
        <begin position="29"/>
        <end position="138"/>
    </location>
</feature>
<sequence>MNWRFSKMKGLKTLGLALGAIIISVFLTACGENTPKDVAVAFMEDVYKGNGDKLLGYIDLPEKAEEVGMKEMLEGKLKAGAAEAKQKAQNAGGLKSVEMISEDIKEKTGVVVLRIKFEDGNEDTEQVKVIKVDDEWKIKL</sequence>
<keyword evidence="3" id="KW-1185">Reference proteome</keyword>
<accession>A0A4U8TBP6</accession>
<evidence type="ECO:0000313" key="2">
    <source>
        <dbReference type="EMBL" id="TLD97360.1"/>
    </source>
</evidence>
<dbReference type="Pfam" id="PF12870">
    <property type="entry name" value="DUF4878"/>
    <property type="match status" value="1"/>
</dbReference>
<proteinExistence type="predicted"/>
<comment type="caution">
    <text evidence="2">The sequence shown here is derived from an EMBL/GenBank/DDBJ whole genome shotgun (WGS) entry which is preliminary data.</text>
</comment>
<dbReference type="STRING" id="1677920.LS71_08635"/>
<protein>
    <submittedName>
        <fullName evidence="2">DUF4878 domain-containing protein</fullName>
    </submittedName>
</protein>
<name>A0A4U8TBP6_9HELI</name>
<gene>
    <name evidence="2" type="ORF">LS71_000975</name>
</gene>
<organism evidence="2 3">
    <name type="scientific">Helicobacter jaachi</name>
    <dbReference type="NCBI Taxonomy" id="1677920"/>
    <lineage>
        <taxon>Bacteria</taxon>
        <taxon>Pseudomonadati</taxon>
        <taxon>Campylobacterota</taxon>
        <taxon>Epsilonproteobacteria</taxon>
        <taxon>Campylobacterales</taxon>
        <taxon>Helicobacteraceae</taxon>
        <taxon>Helicobacter</taxon>
    </lineage>
</organism>
<evidence type="ECO:0000259" key="1">
    <source>
        <dbReference type="Pfam" id="PF12870"/>
    </source>
</evidence>
<dbReference type="Gene3D" id="3.10.450.50">
    <property type="match status" value="1"/>
</dbReference>
<dbReference type="AlphaFoldDB" id="A0A4U8TBP6"/>
<dbReference type="OrthoDB" id="5327706at2"/>
<dbReference type="EMBL" id="JRPR02000001">
    <property type="protein sequence ID" value="TLD97360.1"/>
    <property type="molecule type" value="Genomic_DNA"/>
</dbReference>